<dbReference type="InterPro" id="IPR025447">
    <property type="entry name" value="DUF4192"/>
</dbReference>
<reference evidence="1 2" key="1">
    <citation type="submission" date="2019-02" db="EMBL/GenBank/DDBJ databases">
        <title>Sequencing the genomes of 1000 actinobacteria strains.</title>
        <authorList>
            <person name="Klenk H.-P."/>
        </authorList>
    </citation>
    <scope>NUCLEOTIDE SEQUENCE [LARGE SCALE GENOMIC DNA]</scope>
    <source>
        <strain evidence="1 2">DSM 17364</strain>
    </source>
</reference>
<gene>
    <name evidence="1" type="ORF">EV380_0691</name>
</gene>
<dbReference type="RefSeq" id="WP_130449363.1">
    <property type="nucleotide sequence ID" value="NZ_SHLA01000001.1"/>
</dbReference>
<dbReference type="Proteomes" id="UP000292685">
    <property type="component" value="Unassembled WGS sequence"/>
</dbReference>
<name>A0A4Q8AAV7_9MICC</name>
<dbReference type="EMBL" id="SHLA01000001">
    <property type="protein sequence ID" value="RZU61134.1"/>
    <property type="molecule type" value="Genomic_DNA"/>
</dbReference>
<dbReference type="OrthoDB" id="4954868at2"/>
<comment type="caution">
    <text evidence="1">The sequence shown here is derived from an EMBL/GenBank/DDBJ whole genome shotgun (WGS) entry which is preliminary data.</text>
</comment>
<accession>A0A4Q8AAV7</accession>
<evidence type="ECO:0000313" key="1">
    <source>
        <dbReference type="EMBL" id="RZU61134.1"/>
    </source>
</evidence>
<sequence length="400" mass="43746">MTRHPASPEPTTDRLSVSDSPNVLALVPHLLGFEPERSLALLLLSGRRLVATLRVDLPRPQRDGMTSEADCLDFSARVGRLIDPLVDVDGALLVAYGESPPGRDLPHSDVLEHLGVSLALAGVSVAGAWYVGGSRWLHYACPRPTCCPAAGHSVDALLGTEANAEMTFRGSAPKVGVWDGTNTQPWPGLDDVRRGVRGHLDGSRSRYTLRQLLGRWELLLQMPAAEAVAGLKADPDLTATLVASLHRYQLRNMLVSMAADARGYADIPREEGDLGYDPDDIGSLMADSHRLAERAVRFITGQAEVAPDWRRMDRLWDIGYALVPATEGRDRSSLLTMMAWMEWARGRSTASKALLECGGGVDRQDDLALIATTMMNRGEFATWVQDRSRAWRPMEEHKAA</sequence>
<organism evidence="1 2">
    <name type="scientific">Zhihengliuella halotolerans</name>
    <dbReference type="NCBI Taxonomy" id="370736"/>
    <lineage>
        <taxon>Bacteria</taxon>
        <taxon>Bacillati</taxon>
        <taxon>Actinomycetota</taxon>
        <taxon>Actinomycetes</taxon>
        <taxon>Micrococcales</taxon>
        <taxon>Micrococcaceae</taxon>
        <taxon>Zhihengliuella</taxon>
    </lineage>
</organism>
<dbReference type="AlphaFoldDB" id="A0A4Q8AAV7"/>
<evidence type="ECO:0000313" key="2">
    <source>
        <dbReference type="Proteomes" id="UP000292685"/>
    </source>
</evidence>
<proteinExistence type="predicted"/>
<protein>
    <submittedName>
        <fullName evidence="1">Uncharacterized protein DUF4192</fullName>
    </submittedName>
</protein>
<dbReference type="Pfam" id="PF13830">
    <property type="entry name" value="DUF4192"/>
    <property type="match status" value="1"/>
</dbReference>
<keyword evidence="2" id="KW-1185">Reference proteome</keyword>